<accession>T0YI40</accession>
<sequence>MQSGRFAFLTKDLRYDSPGVVLHVDRNLAGDLGISMADIANNLEPLLGGNYINRFDISGRSYKVIPQVSGRFRAHPSMLRDYYIRSGAGALIPLSTLLKVRTEVQPEYLPQFQQLNSATIQGVMAPGVTLGQALSYLK</sequence>
<evidence type="ECO:0000313" key="1">
    <source>
        <dbReference type="EMBL" id="EQD32728.1"/>
    </source>
</evidence>
<organism evidence="1">
    <name type="scientific">mine drainage metagenome</name>
    <dbReference type="NCBI Taxonomy" id="410659"/>
    <lineage>
        <taxon>unclassified sequences</taxon>
        <taxon>metagenomes</taxon>
        <taxon>ecological metagenomes</taxon>
    </lineage>
</organism>
<reference evidence="1" key="1">
    <citation type="submission" date="2013-08" db="EMBL/GenBank/DDBJ databases">
        <authorList>
            <person name="Mendez C."/>
            <person name="Richter M."/>
            <person name="Ferrer M."/>
            <person name="Sanchez J."/>
        </authorList>
    </citation>
    <scope>NUCLEOTIDE SEQUENCE</scope>
</reference>
<dbReference type="EMBL" id="AUZX01014266">
    <property type="protein sequence ID" value="EQD32728.1"/>
    <property type="molecule type" value="Genomic_DNA"/>
</dbReference>
<comment type="caution">
    <text evidence="1">The sequence shown here is derived from an EMBL/GenBank/DDBJ whole genome shotgun (WGS) entry which is preliminary data.</text>
</comment>
<dbReference type="SUPFAM" id="SSF82714">
    <property type="entry name" value="Multidrug efflux transporter AcrB TolC docking domain, DN and DC subdomains"/>
    <property type="match status" value="1"/>
</dbReference>
<dbReference type="Gene3D" id="3.30.2090.10">
    <property type="entry name" value="Multidrug efflux transporter AcrB TolC docking domain, DN and DC subdomains"/>
    <property type="match status" value="1"/>
</dbReference>
<dbReference type="GO" id="GO:0042910">
    <property type="term" value="F:xenobiotic transmembrane transporter activity"/>
    <property type="evidence" value="ECO:0007669"/>
    <property type="project" value="TreeGrafter"/>
</dbReference>
<dbReference type="PANTHER" id="PTHR32063:SF28">
    <property type="entry name" value="BLR2861 PROTEIN"/>
    <property type="match status" value="1"/>
</dbReference>
<reference evidence="1" key="2">
    <citation type="journal article" date="2014" name="ISME J.">
        <title>Microbial stratification in low pH oxic and suboxic macroscopic growths along an acid mine drainage.</title>
        <authorList>
            <person name="Mendez-Garcia C."/>
            <person name="Mesa V."/>
            <person name="Sprenger R.R."/>
            <person name="Richter M."/>
            <person name="Diez M.S."/>
            <person name="Solano J."/>
            <person name="Bargiela R."/>
            <person name="Golyshina O.V."/>
            <person name="Manteca A."/>
            <person name="Ramos J.L."/>
            <person name="Gallego J.R."/>
            <person name="Llorente I."/>
            <person name="Martins Dos Santos V.A."/>
            <person name="Jensen O.N."/>
            <person name="Pelaez A.I."/>
            <person name="Sanchez J."/>
            <person name="Ferrer M."/>
        </authorList>
    </citation>
    <scope>NUCLEOTIDE SEQUENCE</scope>
</reference>
<dbReference type="PANTHER" id="PTHR32063">
    <property type="match status" value="1"/>
</dbReference>
<proteinExistence type="predicted"/>
<dbReference type="InterPro" id="IPR001036">
    <property type="entry name" value="Acrflvin-R"/>
</dbReference>
<feature type="non-terminal residue" evidence="1">
    <location>
        <position position="138"/>
    </location>
</feature>
<dbReference type="GO" id="GO:0005886">
    <property type="term" value="C:plasma membrane"/>
    <property type="evidence" value="ECO:0007669"/>
    <property type="project" value="TreeGrafter"/>
</dbReference>
<name>T0YI40_9ZZZZ</name>
<dbReference type="InterPro" id="IPR027463">
    <property type="entry name" value="AcrB_DN_DC_subdom"/>
</dbReference>
<dbReference type="Gene3D" id="3.30.70.1440">
    <property type="entry name" value="Multidrug efflux transporter AcrB pore domain"/>
    <property type="match status" value="1"/>
</dbReference>
<protein>
    <submittedName>
        <fullName evidence="1">Multidrug efflux protein</fullName>
    </submittedName>
</protein>
<dbReference type="Pfam" id="PF00873">
    <property type="entry name" value="ACR_tran"/>
    <property type="match status" value="1"/>
</dbReference>
<gene>
    <name evidence="1" type="ORF">B1A_19336</name>
</gene>
<dbReference type="AlphaFoldDB" id="T0YI40"/>
<dbReference type="SUPFAM" id="SSF82693">
    <property type="entry name" value="Multidrug efflux transporter AcrB pore domain, PN1, PN2, PC1 and PC2 subdomains"/>
    <property type="match status" value="1"/>
</dbReference>